<evidence type="ECO:0000313" key="4">
    <source>
        <dbReference type="EMBL" id="KAG7299109.1"/>
    </source>
</evidence>
<name>A0ABQ7PPN2_PLUXY</name>
<dbReference type="Proteomes" id="UP000823941">
    <property type="component" value="Chromosome 23"/>
</dbReference>
<dbReference type="Proteomes" id="UP000823941">
    <property type="component" value="Chromosome 25"/>
</dbReference>
<dbReference type="EMBL" id="JAHIBW010000068">
    <property type="protein sequence ID" value="KAG7294951.1"/>
    <property type="molecule type" value="Genomic_DNA"/>
</dbReference>
<dbReference type="EMBL" id="JAHIBW010000024">
    <property type="protein sequence ID" value="KAG7298649.1"/>
    <property type="molecule type" value="Genomic_DNA"/>
</dbReference>
<keyword evidence="5" id="KW-1185">Reference proteome</keyword>
<comment type="caution">
    <text evidence="1">The sequence shown here is derived from an EMBL/GenBank/DDBJ whole genome shotgun (WGS) entry which is preliminary data.</text>
</comment>
<dbReference type="EMBL" id="JAHIBW010000023">
    <property type="protein sequence ID" value="KAG7299109.1"/>
    <property type="molecule type" value="Genomic_DNA"/>
</dbReference>
<protein>
    <submittedName>
        <fullName evidence="1">Uncharacterized protein</fullName>
    </submittedName>
</protein>
<evidence type="ECO:0000313" key="1">
    <source>
        <dbReference type="EMBL" id="KAG7294951.1"/>
    </source>
</evidence>
<evidence type="ECO:0000313" key="5">
    <source>
        <dbReference type="Proteomes" id="UP000823941"/>
    </source>
</evidence>
<sequence>MTDMFYAHVARLAPSARSAVPTSIVSAFSTVEVFTRNPGHGLCVIPRRPGSLDELSHQLTPAY</sequence>
<reference evidence="1 5" key="1">
    <citation type="submission" date="2021-06" db="EMBL/GenBank/DDBJ databases">
        <title>A haploid diamondback moth (Plutella xylostella L.) genome assembly resolves 31 chromosomes and identifies a diamide resistance mutation.</title>
        <authorList>
            <person name="Ward C.M."/>
            <person name="Perry K.D."/>
            <person name="Baker G."/>
            <person name="Powis K."/>
            <person name="Heckel D.G."/>
            <person name="Baxter S.W."/>
        </authorList>
    </citation>
    <scope>NUCLEOTIDE SEQUENCE [LARGE SCALE GENOMIC DNA]</scope>
    <source>
        <strain evidence="1 5">LV</strain>
        <tissue evidence="1">Single pupa</tissue>
    </source>
</reference>
<gene>
    <name evidence="4" type="ORF">JYU34_017614</name>
    <name evidence="3" type="ORF">JYU34_018303</name>
    <name evidence="2" type="ORF">JYU34_019021</name>
    <name evidence="1" type="ORF">JYU34_022655</name>
</gene>
<accession>A0ABQ7PPN2</accession>
<evidence type="ECO:0000313" key="3">
    <source>
        <dbReference type="EMBL" id="KAG7298649.1"/>
    </source>
</evidence>
<proteinExistence type="predicted"/>
<organism evidence="1 5">
    <name type="scientific">Plutella xylostella</name>
    <name type="common">Diamondback moth</name>
    <name type="synonym">Plutella maculipennis</name>
    <dbReference type="NCBI Taxonomy" id="51655"/>
    <lineage>
        <taxon>Eukaryota</taxon>
        <taxon>Metazoa</taxon>
        <taxon>Ecdysozoa</taxon>
        <taxon>Arthropoda</taxon>
        <taxon>Hexapoda</taxon>
        <taxon>Insecta</taxon>
        <taxon>Pterygota</taxon>
        <taxon>Neoptera</taxon>
        <taxon>Endopterygota</taxon>
        <taxon>Lepidoptera</taxon>
        <taxon>Glossata</taxon>
        <taxon>Ditrysia</taxon>
        <taxon>Yponomeutoidea</taxon>
        <taxon>Plutellidae</taxon>
        <taxon>Plutella</taxon>
    </lineage>
</organism>
<dbReference type="EMBL" id="JAHIBW010000025">
    <property type="protein sequence ID" value="KAG7298210.1"/>
    <property type="molecule type" value="Genomic_DNA"/>
</dbReference>
<evidence type="ECO:0000313" key="2">
    <source>
        <dbReference type="EMBL" id="KAG7298210.1"/>
    </source>
</evidence>
<dbReference type="Proteomes" id="UP000823941">
    <property type="component" value="Chromosome 24"/>
</dbReference>